<keyword evidence="1" id="KW-0472">Membrane</keyword>
<dbReference type="PANTHER" id="PTHR31272">
    <property type="entry name" value="CYTOCHROME C-TYPE BIOGENESIS PROTEIN HI_1454-RELATED"/>
    <property type="match status" value="1"/>
</dbReference>
<dbReference type="GeneID" id="5145182"/>
<evidence type="ECO:0000313" key="3">
    <source>
        <dbReference type="EMBL" id="CAJ36072.2"/>
    </source>
</evidence>
<dbReference type="RefSeq" id="WP_012035680.1">
    <property type="nucleotide sequence ID" value="NC_009464.1"/>
</dbReference>
<feature type="transmembrane region" description="Helical" evidence="1">
    <location>
        <begin position="216"/>
        <end position="239"/>
    </location>
</feature>
<evidence type="ECO:0000256" key="1">
    <source>
        <dbReference type="SAM" id="Phobius"/>
    </source>
</evidence>
<name>Q0W6C1_METAR</name>
<gene>
    <name evidence="3" type="ORF">RCIX1651</name>
</gene>
<evidence type="ECO:0000259" key="2">
    <source>
        <dbReference type="Pfam" id="PF13386"/>
    </source>
</evidence>
<evidence type="ECO:0000313" key="4">
    <source>
        <dbReference type="Proteomes" id="UP000000663"/>
    </source>
</evidence>
<feature type="transmembrane region" description="Helical" evidence="1">
    <location>
        <begin position="15"/>
        <end position="42"/>
    </location>
</feature>
<dbReference type="AlphaFoldDB" id="Q0W6C1"/>
<keyword evidence="1" id="KW-1133">Transmembrane helix</keyword>
<accession>Q0W6C1</accession>
<feature type="transmembrane region" description="Helical" evidence="1">
    <location>
        <begin position="63"/>
        <end position="81"/>
    </location>
</feature>
<dbReference type="EMBL" id="AM114193">
    <property type="protein sequence ID" value="CAJ36072.2"/>
    <property type="molecule type" value="Genomic_DNA"/>
</dbReference>
<dbReference type="Pfam" id="PF13386">
    <property type="entry name" value="DsbD_2"/>
    <property type="match status" value="1"/>
</dbReference>
<feature type="transmembrane region" description="Helical" evidence="1">
    <location>
        <begin position="176"/>
        <end position="204"/>
    </location>
</feature>
<dbReference type="STRING" id="351160.RCIX1651"/>
<dbReference type="InterPro" id="IPR039447">
    <property type="entry name" value="UreH-like_TM_dom"/>
</dbReference>
<dbReference type="NCBIfam" id="NF040495">
    <property type="entry name" value="tranport_ArsG"/>
    <property type="match status" value="1"/>
</dbReference>
<sequence length="240" mass="25348">MDLSALTAVREFPLLYAFAIGLVTAIGPCPLSANVTAIAYVSSKFLSSRDTVLAGTLYTLGRAATYGSIGLLIYAFGSAVMDSAPVLQDYEKIILGPILILVGVVMLELVKPNISVGDSLKAKYGLELSKRGVAGSFFLGVIFALAFCPYTAVMFFGLLVPLALESSYVGVSYPLLFGIGTGLPVLIFAILLGVSATFARAYVARIVKVEPYVRKVLGAGFLLYGLYLTITYLLSIAGLS</sequence>
<protein>
    <submittedName>
        <fullName evidence="3">Predicted cytochrome c biogenesis protein</fullName>
    </submittedName>
</protein>
<dbReference type="PANTHER" id="PTHR31272:SF4">
    <property type="entry name" value="CYTOCHROME C-TYPE BIOGENESIS PROTEIN HI_1454-RELATED"/>
    <property type="match status" value="1"/>
</dbReference>
<reference evidence="3 4" key="1">
    <citation type="journal article" date="2006" name="Science">
        <title>Genome of rice cluster I archaea -- the key methane producers in the rice rhizosphere.</title>
        <authorList>
            <person name="Erkel C."/>
            <person name="Kube M."/>
            <person name="Reinhardt R."/>
            <person name="Liesack W."/>
        </authorList>
    </citation>
    <scope>NUCLEOTIDE SEQUENCE [LARGE SCALE GENOMIC DNA]</scope>
    <source>
        <strain evidence="4">DSM 22066 / NBRC 105507 / MRE50</strain>
    </source>
</reference>
<feature type="transmembrane region" description="Helical" evidence="1">
    <location>
        <begin position="93"/>
        <end position="110"/>
    </location>
</feature>
<dbReference type="OrthoDB" id="147898at2157"/>
<feature type="domain" description="Urease accessory protein UreH-like transmembrane" evidence="2">
    <location>
        <begin position="17"/>
        <end position="209"/>
    </location>
</feature>
<dbReference type="InterPro" id="IPR051790">
    <property type="entry name" value="Cytochrome_c-biogenesis_DsbD"/>
</dbReference>
<organism evidence="3 4">
    <name type="scientific">Methanocella arvoryzae (strain DSM 22066 / NBRC 105507 / MRE50)</name>
    <dbReference type="NCBI Taxonomy" id="351160"/>
    <lineage>
        <taxon>Archaea</taxon>
        <taxon>Methanobacteriati</taxon>
        <taxon>Methanobacteriota</taxon>
        <taxon>Stenosarchaea group</taxon>
        <taxon>Methanomicrobia</taxon>
        <taxon>Methanocellales</taxon>
        <taxon>Methanocellaceae</taxon>
        <taxon>Methanocella</taxon>
    </lineage>
</organism>
<keyword evidence="1" id="KW-0812">Transmembrane</keyword>
<dbReference type="Proteomes" id="UP000000663">
    <property type="component" value="Chromosome"/>
</dbReference>
<dbReference type="eggNOG" id="arCOG02402">
    <property type="taxonomic scope" value="Archaea"/>
</dbReference>
<keyword evidence="4" id="KW-1185">Reference proteome</keyword>
<dbReference type="KEGG" id="rci:RCIX1651"/>
<proteinExistence type="predicted"/>
<feature type="transmembrane region" description="Helical" evidence="1">
    <location>
        <begin position="131"/>
        <end position="164"/>
    </location>
</feature>